<dbReference type="HOGENOM" id="CLU_1846539_0_0_1"/>
<name>A0A080WM89_TRIRC</name>
<dbReference type="InParanoid" id="A0A080WM89"/>
<reference evidence="2" key="1">
    <citation type="journal article" date="2012" name="MBio">
        <title>Comparative genome analysis of Trichophyton rubrum and related dermatophytes reveals candidate genes involved in infection.</title>
        <authorList>
            <person name="Martinez D.A."/>
            <person name="Oliver B.G."/>
            <person name="Graeser Y."/>
            <person name="Goldberg J.M."/>
            <person name="Li W."/>
            <person name="Martinez-Rossi N.M."/>
            <person name="Monod M."/>
            <person name="Shelest E."/>
            <person name="Barton R.C."/>
            <person name="Birch E."/>
            <person name="Brakhage A.A."/>
            <person name="Chen Z."/>
            <person name="Gurr S.J."/>
            <person name="Heiman D."/>
            <person name="Heitman J."/>
            <person name="Kosti I."/>
            <person name="Rossi A."/>
            <person name="Saif S."/>
            <person name="Samalova M."/>
            <person name="Saunders C.W."/>
            <person name="Shea T."/>
            <person name="Summerbell R.C."/>
            <person name="Xu J."/>
            <person name="Young S."/>
            <person name="Zeng Q."/>
            <person name="Birren B.W."/>
            <person name="Cuomo C.A."/>
            <person name="White T.C."/>
        </authorList>
    </citation>
    <scope>NUCLEOTIDE SEQUENCE [LARGE SCALE GENOMIC DNA]</scope>
    <source>
        <strain evidence="2">ATCC MYA-4607 / CBS 118892</strain>
    </source>
</reference>
<dbReference type="VEuPathDB" id="FungiDB:TERG_12294"/>
<evidence type="ECO:0000313" key="2">
    <source>
        <dbReference type="Proteomes" id="UP000008864"/>
    </source>
</evidence>
<dbReference type="GeneID" id="71777526"/>
<proteinExistence type="predicted"/>
<sequence length="139" mass="15553">MAIRLLMSPILMLAPGSFLLTLSTIGWVNVLRNWSVTLSAVLSLSNASQPWGAIGFFRRSSSLMMRSSLVAPPFSLPLALLKPSTNLWAEATTRSEPADRTKTLESLVKPWYRWRNLMPESYSWLSPKGVRSSAPRVYL</sequence>
<dbReference type="AlphaFoldDB" id="A0A080WM89"/>
<organism evidence="1 2">
    <name type="scientific">Trichophyton rubrum (strain ATCC MYA-4607 / CBS 118892)</name>
    <name type="common">Athlete's foot fungus</name>
    <dbReference type="NCBI Taxonomy" id="559305"/>
    <lineage>
        <taxon>Eukaryota</taxon>
        <taxon>Fungi</taxon>
        <taxon>Dikarya</taxon>
        <taxon>Ascomycota</taxon>
        <taxon>Pezizomycotina</taxon>
        <taxon>Eurotiomycetes</taxon>
        <taxon>Eurotiomycetidae</taxon>
        <taxon>Onygenales</taxon>
        <taxon>Arthrodermataceae</taxon>
        <taxon>Trichophyton</taxon>
    </lineage>
</organism>
<accession>A0A080WM89</accession>
<dbReference type="EMBL" id="GG700653">
    <property type="protein sequence ID" value="KFL61977.1"/>
    <property type="molecule type" value="Genomic_DNA"/>
</dbReference>
<dbReference type="Proteomes" id="UP000008864">
    <property type="component" value="Unassembled WGS sequence"/>
</dbReference>
<gene>
    <name evidence="1" type="ORF">TERG_12294</name>
</gene>
<evidence type="ECO:0000313" key="1">
    <source>
        <dbReference type="EMBL" id="KFL61977.1"/>
    </source>
</evidence>
<keyword evidence="2" id="KW-1185">Reference proteome</keyword>
<protein>
    <submittedName>
        <fullName evidence="1">Uncharacterized protein</fullName>
    </submittedName>
</protein>
<dbReference type="RefSeq" id="XP_047606619.1">
    <property type="nucleotide sequence ID" value="XM_047751273.1"/>
</dbReference>